<proteinExistence type="predicted"/>
<dbReference type="InterPro" id="IPR018551">
    <property type="entry name" value="DUF2007"/>
</dbReference>
<evidence type="ECO:0000259" key="1">
    <source>
        <dbReference type="Pfam" id="PF09413"/>
    </source>
</evidence>
<protein>
    <recommendedName>
        <fullName evidence="1">DUF2007 domain-containing protein</fullName>
    </recommendedName>
</protein>
<evidence type="ECO:0000313" key="3">
    <source>
        <dbReference type="Proteomes" id="UP000019423"/>
    </source>
</evidence>
<sequence length="171" mass="18755">MSPSEAPHRVLLLFLGLYGHPAPPPAMSSDSTPPANIILLDSFSDVIAAHLAKNQLEAAGIPCFLSNESRPYGPVLGNVRLFVRQPDVAAAQEALHPQRAAMQAMPPESPDEDTQDTVAALRCPRCHHPDVVCRHQPQPQDNLFVKLRLWLLAPEKPQCHCFQCGLDFEGK</sequence>
<accession>W8F6I8</accession>
<dbReference type="InterPro" id="IPR011322">
    <property type="entry name" value="N-reg_PII-like_a/b"/>
</dbReference>
<name>W8F6I8_9BACT</name>
<gene>
    <name evidence="2" type="ORF">Hsw_4047</name>
</gene>
<dbReference type="AlphaFoldDB" id="W8F6I8"/>
<feature type="domain" description="DUF2007" evidence="1">
    <location>
        <begin position="42"/>
        <end position="95"/>
    </location>
</feature>
<dbReference type="KEGG" id="hsw:Hsw_4047"/>
<dbReference type="Pfam" id="PF09413">
    <property type="entry name" value="DUF2007"/>
    <property type="match status" value="1"/>
</dbReference>
<dbReference type="HOGENOM" id="CLU_133182_0_0_10"/>
<keyword evidence="3" id="KW-1185">Reference proteome</keyword>
<dbReference type="STRING" id="1227739.Hsw_4047"/>
<dbReference type="eggNOG" id="ENOG5031EDH">
    <property type="taxonomic scope" value="Bacteria"/>
</dbReference>
<evidence type="ECO:0000313" key="2">
    <source>
        <dbReference type="EMBL" id="AHJ99642.1"/>
    </source>
</evidence>
<reference evidence="2 3" key="1">
    <citation type="submission" date="2014-01" db="EMBL/GenBank/DDBJ databases">
        <title>Complete genome sequence of ionizing-radiation resistance bacterium Hymenobacter swuensis DY53.</title>
        <authorList>
            <person name="Jung J.-H."/>
            <person name="Jeong S.-W."/>
            <person name="Joe M.-H."/>
            <person name="Cho y.-j."/>
            <person name="Kim M.-K."/>
            <person name="Lim S.-Y."/>
        </authorList>
    </citation>
    <scope>NUCLEOTIDE SEQUENCE [LARGE SCALE GENOMIC DNA]</scope>
    <source>
        <strain evidence="2 3">DY53</strain>
    </source>
</reference>
<dbReference type="SUPFAM" id="SSF54913">
    <property type="entry name" value="GlnB-like"/>
    <property type="match status" value="1"/>
</dbReference>
<dbReference type="PATRIC" id="fig|1227739.3.peg.4195"/>
<organism evidence="2 3">
    <name type="scientific">Hymenobacter swuensis DY53</name>
    <dbReference type="NCBI Taxonomy" id="1227739"/>
    <lineage>
        <taxon>Bacteria</taxon>
        <taxon>Pseudomonadati</taxon>
        <taxon>Bacteroidota</taxon>
        <taxon>Cytophagia</taxon>
        <taxon>Cytophagales</taxon>
        <taxon>Hymenobacteraceae</taxon>
        <taxon>Hymenobacter</taxon>
    </lineage>
</organism>
<dbReference type="EMBL" id="CP007145">
    <property type="protein sequence ID" value="AHJ99642.1"/>
    <property type="molecule type" value="Genomic_DNA"/>
</dbReference>
<dbReference type="Proteomes" id="UP000019423">
    <property type="component" value="Chromosome"/>
</dbReference>